<name>A0ABS7SYT8_9FIRM</name>
<organism evidence="1 2">
    <name type="scientific">Anaerococcus murdochii</name>
    <dbReference type="NCBI Taxonomy" id="411577"/>
    <lineage>
        <taxon>Bacteria</taxon>
        <taxon>Bacillati</taxon>
        <taxon>Bacillota</taxon>
        <taxon>Tissierellia</taxon>
        <taxon>Tissierellales</taxon>
        <taxon>Peptoniphilaceae</taxon>
        <taxon>Anaerococcus</taxon>
    </lineage>
</organism>
<proteinExistence type="predicted"/>
<dbReference type="RefSeq" id="WP_223419039.1">
    <property type="nucleotide sequence ID" value="NZ_JAIPME010000002.1"/>
</dbReference>
<gene>
    <name evidence="1" type="ORF">K8P03_05230</name>
</gene>
<sequence>MSVKKVSLKDLRQEIKRIGEETDINPFIKFTYDERPIINAQVSVAGIGARDLADMEDFARDLQTVIDIVKTFKYQGYELDYTL</sequence>
<dbReference type="EMBL" id="JAIPME010000002">
    <property type="protein sequence ID" value="MBZ2386701.1"/>
    <property type="molecule type" value="Genomic_DNA"/>
</dbReference>
<accession>A0ABS7SYT8</accession>
<evidence type="ECO:0000313" key="1">
    <source>
        <dbReference type="EMBL" id="MBZ2386701.1"/>
    </source>
</evidence>
<keyword evidence="2" id="KW-1185">Reference proteome</keyword>
<protein>
    <submittedName>
        <fullName evidence="1">Uncharacterized protein</fullName>
    </submittedName>
</protein>
<comment type="caution">
    <text evidence="1">The sequence shown here is derived from an EMBL/GenBank/DDBJ whole genome shotgun (WGS) entry which is preliminary data.</text>
</comment>
<reference evidence="1 2" key="1">
    <citation type="submission" date="2021-08" db="EMBL/GenBank/DDBJ databases">
        <title>FDA dAtabase for Regulatory Grade micrObial Sequences (FDA-ARGOS): Supporting development and validation of Infectious Disease Dx tests.</title>
        <authorList>
            <person name="Sproer C."/>
            <person name="Gronow S."/>
            <person name="Severitt S."/>
            <person name="Schroder I."/>
            <person name="Tallon L."/>
            <person name="Sadzewicz L."/>
            <person name="Zhao X."/>
            <person name="Boylan J."/>
            <person name="Ott S."/>
            <person name="Bowen H."/>
            <person name="Vavikolanu K."/>
            <person name="Hazen T."/>
            <person name="Aluvathingal J."/>
            <person name="Nadendla S."/>
            <person name="Lowell S."/>
            <person name="Myers T."/>
            <person name="Yan Y."/>
            <person name="Sichtig H."/>
        </authorList>
    </citation>
    <scope>NUCLEOTIDE SEQUENCE [LARGE SCALE GENOMIC DNA]</scope>
    <source>
        <strain evidence="1 2">FDAARGOS_1460</strain>
    </source>
</reference>
<evidence type="ECO:0000313" key="2">
    <source>
        <dbReference type="Proteomes" id="UP000734271"/>
    </source>
</evidence>
<dbReference type="Proteomes" id="UP000734271">
    <property type="component" value="Unassembled WGS sequence"/>
</dbReference>